<feature type="compositionally biased region" description="Basic and acidic residues" evidence="2">
    <location>
        <begin position="512"/>
        <end position="535"/>
    </location>
</feature>
<feature type="region of interest" description="Disordered" evidence="2">
    <location>
        <begin position="1221"/>
        <end position="1301"/>
    </location>
</feature>
<dbReference type="GO" id="GO:0009887">
    <property type="term" value="P:animal organ morphogenesis"/>
    <property type="evidence" value="ECO:0007669"/>
    <property type="project" value="UniProtKB-ARBA"/>
</dbReference>
<feature type="compositionally biased region" description="Low complexity" evidence="2">
    <location>
        <begin position="1279"/>
        <end position="1289"/>
    </location>
</feature>
<feature type="compositionally biased region" description="Basic and acidic residues" evidence="2">
    <location>
        <begin position="457"/>
        <end position="500"/>
    </location>
</feature>
<feature type="region of interest" description="Disordered" evidence="2">
    <location>
        <begin position="264"/>
        <end position="832"/>
    </location>
</feature>
<dbReference type="InterPro" id="IPR019747">
    <property type="entry name" value="FERM_CS"/>
</dbReference>
<dbReference type="Pfam" id="PF08736">
    <property type="entry name" value="FA"/>
    <property type="match status" value="1"/>
</dbReference>
<dbReference type="InterPro" id="IPR011993">
    <property type="entry name" value="PH-like_dom_sf"/>
</dbReference>
<dbReference type="SUPFAM" id="SSF50729">
    <property type="entry name" value="PH domain-like"/>
    <property type="match status" value="1"/>
</dbReference>
<sequence>MGEEGNLEEVHPHLRGKLHVRNCSSAPGQDSNPNLSIISKPTTVYDFSQRKCKGQELLEKVCDHLNLLEKDYFGLTYEDRHDPRVWLEMDKRIAKFIKNEPWKFNFEVKFYPPDPAQLQEDITRLPCSFVTHALLGSYLVQSEIGDYDPDEHGRTYLKDFRFAPNQTPELEEKVMDLHRTHKGQTPAEAELHYLENAKKLAMYGVDLHPAKDSEGVDIMLGVCASGLLVYRDRLMTPEPTQKVGLFPRFGSKFRYSGRTHYETKKSVIERPAPRFERSLSGRGLTSRSMDTLAGPKHLQEDDSNKRHTMSHPPEHIPDMDHIDDKPKPVKDLKRKEEKLKEKLVRKSSTGTTSASSSSSMEGEYEAGREEEGRKSDTEDGETKLKKPVGGVAVLPPGALSFGKSKKKDKDKLGKGSDNKAQDSEEEKENRHDNDADTTNDSFNTSAEEKSPISLAFGKKDKDKKEKRDKEKKDKEKKEKKDKEKDKDKIIEGDLENDKIKIKNPGFFFGKGSPKDKDKDKSNKEDVKGDSKDYDKGSGFFFGKGSPKDKDKDKSNKEQEVKGDGKEYDKNSGFFFGKGSPKDKEKDKSNKEDVKGESKEFDKSPGFFFNKGSPKDKDNDKSNKEEDVKGDSKEFDKLKLKKEKESKDKGKKDKEKGEDGEVDTKESEKLKAKKEKERKEKEKKEKEKLEKEKKEREKKEKKERDKLEKERKEKEKKNKKKGGKVKEGEEGEKDKSFETESDLSSAQTSPEKNESGVISIKGKISPAGGGPPQGSPQLPGYTREYDYEEDSGTPTRKFLPHGHGFSYEESERQNQLLAQQQGDDNSLSPNSGKRVTGLAFNYAPGEDKKVAENAEKRKTALIVGVDKDKGATPVSIRTPGLDYVESAARKEQAKGWAGPHADGQFDGSNISPGARRALDMRSGGAFLAGQQGEQGPYGPKSPTGTDPSKYKDGIGNRGASFPYGSGRPDDASSTGFPYSSGYEDSDTLKSSAALIASESLGYPGTFADQKGSFGGGTGTFTEGTPTGNRTFMGVSQPSGYKDYTSGRTGLEGNQVLIGSGNDVIRPANAAAMGGVFMLTKSKEDSEKQRGNKLHSGSESDGEEGSSSDDLSDYAEGKGETVRDLTGAAKLKIPRSSKHTRHGKDGNEDPKGVLATGGSAPKIVKTTTKQTVVKDKEGLTQNIEEKVEDLGTGAFTVSTQVNKAEGLDDSGRSPYVTATAVTTRTATTHEDKEKNAKTSQVEEKTVAHTTTTSATRQEQRVVTQEVRATSTVLGNDSQVLSRRSSTSSTSSNDSGTPIDLDEQPGAAGLFYTNGSTHFKVRCFLQEQCNRAFSIGDASEDQWAVLIVQKAVGAELANSENNIEILTEVEWKQAAGIVEVLGPLADATKEINKALKSRFSFYNSDPIFCPSMLCDPRFRGVLIDDMVAVNTLAIEVKKLSDKSSLEPNVKDEHPSCSSSSSGLWSSFDSIPNTTQPAIDNNSEVKDYLNEPRLGTQPIVYTESMVYGDPSTLADQGLHSTTQVPVVATESRKVALESEDGVYSATGEIVSSQTISSKTRTVETITYKTEKDGVVETRVEQKITIQSDGDPIDHDRALAEAIQEATAMNPDMTVEKIEIQQQTAPQ</sequence>
<dbReference type="Pfam" id="PF09379">
    <property type="entry name" value="FERM_N"/>
    <property type="match status" value="1"/>
</dbReference>
<feature type="compositionally biased region" description="Basic and acidic residues" evidence="2">
    <location>
        <begin position="545"/>
        <end position="569"/>
    </location>
</feature>
<dbReference type="GO" id="GO:0003779">
    <property type="term" value="F:actin binding"/>
    <property type="evidence" value="ECO:0007669"/>
    <property type="project" value="InterPro"/>
</dbReference>
<organism evidence="4">
    <name type="scientific">Timema shepardi</name>
    <name type="common">Walking stick</name>
    <dbReference type="NCBI Taxonomy" id="629360"/>
    <lineage>
        <taxon>Eukaryota</taxon>
        <taxon>Metazoa</taxon>
        <taxon>Ecdysozoa</taxon>
        <taxon>Arthropoda</taxon>
        <taxon>Hexapoda</taxon>
        <taxon>Insecta</taxon>
        <taxon>Pterygota</taxon>
        <taxon>Neoptera</taxon>
        <taxon>Polyneoptera</taxon>
        <taxon>Phasmatodea</taxon>
        <taxon>Timematodea</taxon>
        <taxon>Timematoidea</taxon>
        <taxon>Timematidae</taxon>
        <taxon>Timema</taxon>
    </lineage>
</organism>
<feature type="domain" description="FERM" evidence="3">
    <location>
        <begin position="31"/>
        <end position="304"/>
    </location>
</feature>
<feature type="compositionally biased region" description="Basic and acidic residues" evidence="2">
    <location>
        <begin position="1079"/>
        <end position="1088"/>
    </location>
</feature>
<feature type="compositionally biased region" description="Basic and acidic residues" evidence="2">
    <location>
        <begin position="579"/>
        <end position="602"/>
    </location>
</feature>
<dbReference type="InterPro" id="IPR014847">
    <property type="entry name" value="FA"/>
</dbReference>
<feature type="compositionally biased region" description="Acidic residues" evidence="2">
    <location>
        <begin position="1098"/>
        <end position="1111"/>
    </location>
</feature>
<evidence type="ECO:0000256" key="2">
    <source>
        <dbReference type="SAM" id="MobiDB-lite"/>
    </source>
</evidence>
<dbReference type="InterPro" id="IPR019749">
    <property type="entry name" value="Band_41_domain"/>
</dbReference>
<feature type="compositionally biased region" description="Basic and acidic residues" evidence="2">
    <location>
        <begin position="612"/>
        <end position="715"/>
    </location>
</feature>
<feature type="compositionally biased region" description="Polar residues" evidence="2">
    <location>
        <begin position="1258"/>
        <end position="1278"/>
    </location>
</feature>
<dbReference type="InterPro" id="IPR014352">
    <property type="entry name" value="FERM/acyl-CoA-bd_prot_sf"/>
</dbReference>
<dbReference type="SMART" id="SM01195">
    <property type="entry name" value="FA"/>
    <property type="match status" value="1"/>
</dbReference>
<feature type="compositionally biased region" description="Basic and acidic residues" evidence="2">
    <location>
        <begin position="723"/>
        <end position="737"/>
    </location>
</feature>
<feature type="compositionally biased region" description="Polar residues" evidence="2">
    <location>
        <begin position="436"/>
        <end position="445"/>
    </location>
</feature>
<evidence type="ECO:0000256" key="1">
    <source>
        <dbReference type="ARBA" id="ARBA00022553"/>
    </source>
</evidence>
<dbReference type="PANTHER" id="PTHR23280">
    <property type="entry name" value="4.1 G PROTEIN"/>
    <property type="match status" value="1"/>
</dbReference>
<proteinExistence type="predicted"/>
<dbReference type="GO" id="GO:0005198">
    <property type="term" value="F:structural molecule activity"/>
    <property type="evidence" value="ECO:0007669"/>
    <property type="project" value="InterPro"/>
</dbReference>
<feature type="compositionally biased region" description="Basic residues" evidence="2">
    <location>
        <begin position="1130"/>
        <end position="1140"/>
    </location>
</feature>
<dbReference type="InterPro" id="IPR035963">
    <property type="entry name" value="FERM_2"/>
</dbReference>
<name>A0A7R9AU03_TIMSH</name>
<feature type="region of interest" description="Disordered" evidence="2">
    <location>
        <begin position="1079"/>
        <end position="1159"/>
    </location>
</feature>
<feature type="compositionally biased region" description="Polar residues" evidence="2">
    <location>
        <begin position="812"/>
        <end position="832"/>
    </location>
</feature>
<dbReference type="Pfam" id="PF00373">
    <property type="entry name" value="FERM_M"/>
    <property type="match status" value="1"/>
</dbReference>
<dbReference type="Gene3D" id="3.10.20.90">
    <property type="entry name" value="Phosphatidylinositol 3-kinase Catalytic Subunit, Chain A, domain 1"/>
    <property type="match status" value="1"/>
</dbReference>
<gene>
    <name evidence="4" type="ORF">TSIB3V08_LOCUS4767</name>
</gene>
<dbReference type="GO" id="GO:0030182">
    <property type="term" value="P:neuron differentiation"/>
    <property type="evidence" value="ECO:0007669"/>
    <property type="project" value="UniProtKB-ARBA"/>
</dbReference>
<reference evidence="4" key="1">
    <citation type="submission" date="2020-11" db="EMBL/GenBank/DDBJ databases">
        <authorList>
            <person name="Tran Van P."/>
        </authorList>
    </citation>
    <scope>NUCLEOTIDE SEQUENCE</scope>
</reference>
<feature type="compositionally biased region" description="Basic and acidic residues" evidence="2">
    <location>
        <begin position="264"/>
        <end position="279"/>
    </location>
</feature>
<feature type="compositionally biased region" description="Basic and acidic residues" evidence="2">
    <location>
        <begin position="1225"/>
        <end position="1244"/>
    </location>
</feature>
<evidence type="ECO:0000259" key="3">
    <source>
        <dbReference type="PROSITE" id="PS50057"/>
    </source>
</evidence>
<protein>
    <recommendedName>
        <fullName evidence="3">FERM domain-containing protein</fullName>
    </recommendedName>
</protein>
<dbReference type="InterPro" id="IPR000299">
    <property type="entry name" value="FERM_domain"/>
</dbReference>
<dbReference type="SUPFAM" id="SSF54236">
    <property type="entry name" value="Ubiquitin-like"/>
    <property type="match status" value="1"/>
</dbReference>
<dbReference type="GO" id="GO:0031032">
    <property type="term" value="P:actomyosin structure organization"/>
    <property type="evidence" value="ECO:0007669"/>
    <property type="project" value="TreeGrafter"/>
</dbReference>
<feature type="compositionally biased region" description="Basic and acidic residues" evidence="2">
    <location>
        <begin position="312"/>
        <end position="344"/>
    </location>
</feature>
<feature type="compositionally biased region" description="Low complexity" evidence="2">
    <location>
        <begin position="346"/>
        <end position="361"/>
    </location>
</feature>
<dbReference type="PROSITE" id="PS00661">
    <property type="entry name" value="FERM_2"/>
    <property type="match status" value="1"/>
</dbReference>
<dbReference type="InterPro" id="IPR018979">
    <property type="entry name" value="FERM_N"/>
</dbReference>
<accession>A0A7R9AU03</accession>
<dbReference type="Gene3D" id="2.30.29.30">
    <property type="entry name" value="Pleckstrin-homology domain (PH domain)/Phosphotyrosine-binding domain (PTB)"/>
    <property type="match status" value="1"/>
</dbReference>
<feature type="compositionally biased region" description="Low complexity" evidence="2">
    <location>
        <begin position="502"/>
        <end position="511"/>
    </location>
</feature>
<evidence type="ECO:0000313" key="4">
    <source>
        <dbReference type="EMBL" id="CAD7260597.1"/>
    </source>
</evidence>
<dbReference type="InterPro" id="IPR008379">
    <property type="entry name" value="Band_4.1_C"/>
</dbReference>
<dbReference type="CDD" id="cd14473">
    <property type="entry name" value="FERM_B-lobe"/>
    <property type="match status" value="1"/>
</dbReference>
<dbReference type="GO" id="GO:0005856">
    <property type="term" value="C:cytoskeleton"/>
    <property type="evidence" value="ECO:0007669"/>
    <property type="project" value="InterPro"/>
</dbReference>
<dbReference type="EMBL" id="OC001758">
    <property type="protein sequence ID" value="CAD7260597.1"/>
    <property type="molecule type" value="Genomic_DNA"/>
</dbReference>
<dbReference type="GO" id="GO:0005886">
    <property type="term" value="C:plasma membrane"/>
    <property type="evidence" value="ECO:0007669"/>
    <property type="project" value="TreeGrafter"/>
</dbReference>
<dbReference type="PANTHER" id="PTHR23280:SF21">
    <property type="entry name" value="PROTEIN 4.1 HOMOLOG"/>
    <property type="match status" value="1"/>
</dbReference>
<dbReference type="InterPro" id="IPR019748">
    <property type="entry name" value="FERM_central"/>
</dbReference>
<dbReference type="Pfam" id="PF05902">
    <property type="entry name" value="4_1_CTD"/>
    <property type="match status" value="1"/>
</dbReference>
<dbReference type="SUPFAM" id="SSF47031">
    <property type="entry name" value="Second domain of FERM"/>
    <property type="match status" value="1"/>
</dbReference>
<dbReference type="PROSITE" id="PS50057">
    <property type="entry name" value="FERM_3"/>
    <property type="match status" value="1"/>
</dbReference>
<dbReference type="Gene3D" id="1.20.80.10">
    <property type="match status" value="1"/>
</dbReference>
<feature type="compositionally biased region" description="Basic and acidic residues" evidence="2">
    <location>
        <begin position="365"/>
        <end position="384"/>
    </location>
</feature>
<dbReference type="PRINTS" id="PR00935">
    <property type="entry name" value="BAND41"/>
</dbReference>
<feature type="compositionally biased region" description="Basic and acidic residues" evidence="2">
    <location>
        <begin position="407"/>
        <end position="434"/>
    </location>
</feature>
<dbReference type="SMART" id="SM00295">
    <property type="entry name" value="B41"/>
    <property type="match status" value="1"/>
</dbReference>
<feature type="region of interest" description="Disordered" evidence="2">
    <location>
        <begin position="893"/>
        <end position="981"/>
    </location>
</feature>
<keyword evidence="1" id="KW-0597">Phosphoprotein</keyword>
<dbReference type="InterPro" id="IPR029071">
    <property type="entry name" value="Ubiquitin-like_domsf"/>
</dbReference>